<dbReference type="EMBL" id="FR872580">
    <property type="protein sequence ID" value="CCB87139.1"/>
    <property type="molecule type" value="Genomic_DNA"/>
</dbReference>
<dbReference type="HOGENOM" id="CLU_3202987_0_0_0"/>
<dbReference type="AlphaFoldDB" id="F8L1J7"/>
<evidence type="ECO:0000313" key="2">
    <source>
        <dbReference type="Proteomes" id="UP000000495"/>
    </source>
</evidence>
<dbReference type="KEGG" id="puv:PUV_21890"/>
<dbReference type="RefSeq" id="WP_006342657.1">
    <property type="nucleotide sequence ID" value="NC_015702.1"/>
</dbReference>
<name>F8L1J7_PARAV</name>
<proteinExistence type="predicted"/>
<sequence>MNDNISNKTVKPENPLVKTDFKFEGLSFESNSDFEVGIEGGIYEG</sequence>
<protein>
    <submittedName>
        <fullName evidence="1">Uncharacterized protein</fullName>
    </submittedName>
</protein>
<organism evidence="1 2">
    <name type="scientific">Parachlamydia acanthamoebae (strain UV7)</name>
    <dbReference type="NCBI Taxonomy" id="765952"/>
    <lineage>
        <taxon>Bacteria</taxon>
        <taxon>Pseudomonadati</taxon>
        <taxon>Chlamydiota</taxon>
        <taxon>Chlamydiia</taxon>
        <taxon>Parachlamydiales</taxon>
        <taxon>Parachlamydiaceae</taxon>
        <taxon>Parachlamydia</taxon>
    </lineage>
</organism>
<gene>
    <name evidence="1" type="ordered locus">PUV_21890</name>
</gene>
<evidence type="ECO:0000313" key="1">
    <source>
        <dbReference type="EMBL" id="CCB87139.1"/>
    </source>
</evidence>
<accession>F8L1J7</accession>
<reference evidence="1 2" key="2">
    <citation type="journal article" date="2011" name="Mol. Biol. Evol.">
        <title>Unity in variety--the pan-genome of the Chlamydiae.</title>
        <authorList>
            <person name="Collingro A."/>
            <person name="Tischler P."/>
            <person name="Weinmaier T."/>
            <person name="Penz T."/>
            <person name="Heinz E."/>
            <person name="Brunham R.C."/>
            <person name="Read T.D."/>
            <person name="Bavoil P.M."/>
            <person name="Sachse K."/>
            <person name="Kahane S."/>
            <person name="Friedman M.G."/>
            <person name="Rattei T."/>
            <person name="Myers G.S."/>
            <person name="Horn M."/>
        </authorList>
    </citation>
    <scope>NUCLEOTIDE SEQUENCE [LARGE SCALE GENOMIC DNA]</scope>
    <source>
        <strain evidence="2">UV7</strain>
    </source>
</reference>
<keyword evidence="2" id="KW-1185">Reference proteome</keyword>
<reference key="1">
    <citation type="journal article" date="2011" name="Mol. Biol. Evol.">
        <title>Unity in variety -- the pan-genome of the Chlamydiae.</title>
        <authorList>
            <person name="Collingro A."/>
            <person name="Tischler P."/>
            <person name="Weinmaier T."/>
            <person name="Penz T."/>
            <person name="Heinz E."/>
            <person name="Brunham R.C."/>
            <person name="Read T.D."/>
            <person name="Bavoil P.M."/>
            <person name="Sachse K."/>
            <person name="Kahane S."/>
            <person name="Friedman M.G."/>
            <person name="Rattei T."/>
            <person name="Myers G.S.A."/>
            <person name="Horn M."/>
        </authorList>
    </citation>
    <scope>NUCLEOTIDE SEQUENCE</scope>
    <source>
        <strain>UV7</strain>
    </source>
</reference>
<dbReference type="Proteomes" id="UP000000495">
    <property type="component" value="Chromosome"/>
</dbReference>
<dbReference type="STRING" id="765952.PUV_21890"/>